<name>A0ABY5R0S4_9HYPH</name>
<evidence type="ECO:0000313" key="1">
    <source>
        <dbReference type="EMBL" id="UVC17085.1"/>
    </source>
</evidence>
<organism evidence="1 2">
    <name type="scientific">Mesorhizobium onobrychidis</name>
    <dbReference type="NCBI Taxonomy" id="2775404"/>
    <lineage>
        <taxon>Bacteria</taxon>
        <taxon>Pseudomonadati</taxon>
        <taxon>Pseudomonadota</taxon>
        <taxon>Alphaproteobacteria</taxon>
        <taxon>Hyphomicrobiales</taxon>
        <taxon>Phyllobacteriaceae</taxon>
        <taxon>Mesorhizobium</taxon>
    </lineage>
</organism>
<proteinExistence type="predicted"/>
<dbReference type="SUPFAM" id="SSF53098">
    <property type="entry name" value="Ribonuclease H-like"/>
    <property type="match status" value="1"/>
</dbReference>
<protein>
    <submittedName>
        <fullName evidence="1">Uncharacterized protein</fullName>
    </submittedName>
</protein>
<dbReference type="RefSeq" id="WP_258121965.1">
    <property type="nucleotide sequence ID" value="NZ_CP062229.1"/>
</dbReference>
<dbReference type="Gene3D" id="3.30.420.10">
    <property type="entry name" value="Ribonuclease H-like superfamily/Ribonuclease H"/>
    <property type="match status" value="1"/>
</dbReference>
<sequence>MARGTVIPIGDQEALLWVHGSATAIRNNWRYQGKRRIPAPLRIRRHAGSTDLQTLATEILGLSKTNWNSFDLYTQVPATLETSGQIARIGRLMENFGEANYDYRLLM</sequence>
<evidence type="ECO:0000313" key="2">
    <source>
        <dbReference type="Proteomes" id="UP001058098"/>
    </source>
</evidence>
<dbReference type="InterPro" id="IPR012337">
    <property type="entry name" value="RNaseH-like_sf"/>
</dbReference>
<dbReference type="EMBL" id="CP062229">
    <property type="protein sequence ID" value="UVC17085.1"/>
    <property type="molecule type" value="Genomic_DNA"/>
</dbReference>
<dbReference type="InterPro" id="IPR036397">
    <property type="entry name" value="RNaseH_sf"/>
</dbReference>
<accession>A0ABY5R0S4</accession>
<keyword evidence="2" id="KW-1185">Reference proteome</keyword>
<dbReference type="Proteomes" id="UP001058098">
    <property type="component" value="Chromosome"/>
</dbReference>
<gene>
    <name evidence="1" type="ORF">IHQ72_08155</name>
</gene>
<reference evidence="1" key="1">
    <citation type="submission" date="2020-09" db="EMBL/GenBank/DDBJ databases">
        <title>Rhizobia associated with sainfoin plants.</title>
        <authorList>
            <person name="Asharfi S."/>
            <person name="Kuzmanovic N."/>
            <person name="Bunk B."/>
            <person name="Sproeer C."/>
            <person name="Becker M."/>
            <person name="Thuenen T."/>
        </authorList>
    </citation>
    <scope>NUCLEOTIDE SEQUENCE</scope>
    <source>
        <strain evidence="1">OM4</strain>
    </source>
</reference>